<dbReference type="EMBL" id="JACHEH010000004">
    <property type="protein sequence ID" value="MBB6168554.1"/>
    <property type="molecule type" value="Genomic_DNA"/>
</dbReference>
<organism evidence="1 2">
    <name type="scientific">Chelatococcus composti</name>
    <dbReference type="NCBI Taxonomy" id="1743235"/>
    <lineage>
        <taxon>Bacteria</taxon>
        <taxon>Pseudomonadati</taxon>
        <taxon>Pseudomonadota</taxon>
        <taxon>Alphaproteobacteria</taxon>
        <taxon>Hyphomicrobiales</taxon>
        <taxon>Chelatococcaceae</taxon>
        <taxon>Chelatococcus</taxon>
    </lineage>
</organism>
<dbReference type="RefSeq" id="WP_183334852.1">
    <property type="nucleotide sequence ID" value="NZ_JACHEH010000004.1"/>
</dbReference>
<comment type="caution">
    <text evidence="1">The sequence shown here is derived from an EMBL/GenBank/DDBJ whole genome shotgun (WGS) entry which is preliminary data.</text>
</comment>
<sequence>MMHTYNTDREEASKLNVFIKFYGLFWHKNAVDWDRRLLLGQPQGWLGKGNKRCKLDLESIQMNFYDQKGVYILYSDPLQPVYAGQAGISRRNTTGGKVIGDRLAAHSRGIYRNGWSLFSWFGFLETERSPLTRMSAEQRLNPTWIMPATLPSTPDAALNVLLASFEAILIEGLTPRFNARGGDLPHAVLVDQYDPSLATAARGWRGRQPARAPSRAGGIRVEATFPADLSGASDSL</sequence>
<evidence type="ECO:0000313" key="2">
    <source>
        <dbReference type="Proteomes" id="UP000588017"/>
    </source>
</evidence>
<dbReference type="Proteomes" id="UP000588017">
    <property type="component" value="Unassembled WGS sequence"/>
</dbReference>
<keyword evidence="2" id="KW-1185">Reference proteome</keyword>
<dbReference type="AlphaFoldDB" id="A0A841KCB3"/>
<gene>
    <name evidence="1" type="ORF">HNQ73_002184</name>
</gene>
<evidence type="ECO:0000313" key="1">
    <source>
        <dbReference type="EMBL" id="MBB6168554.1"/>
    </source>
</evidence>
<reference evidence="1 2" key="1">
    <citation type="submission" date="2020-08" db="EMBL/GenBank/DDBJ databases">
        <title>Genomic Encyclopedia of Type Strains, Phase IV (KMG-IV): sequencing the most valuable type-strain genomes for metagenomic binning, comparative biology and taxonomic classification.</title>
        <authorList>
            <person name="Goeker M."/>
        </authorList>
    </citation>
    <scope>NUCLEOTIDE SEQUENCE [LARGE SCALE GENOMIC DNA]</scope>
    <source>
        <strain evidence="1 2">DSM 101465</strain>
    </source>
</reference>
<evidence type="ECO:0008006" key="3">
    <source>
        <dbReference type="Google" id="ProtNLM"/>
    </source>
</evidence>
<accession>A0A841KCB3</accession>
<proteinExistence type="predicted"/>
<protein>
    <recommendedName>
        <fullName evidence="3">GIY-YIG domain-containing protein</fullName>
    </recommendedName>
</protein>
<name>A0A841KCB3_9HYPH</name>